<proteinExistence type="predicted"/>
<dbReference type="AlphaFoldDB" id="A0A1C7N5Z0"/>
<dbReference type="InParanoid" id="A0A1C7N5Z0"/>
<evidence type="ECO:0008006" key="3">
    <source>
        <dbReference type="Google" id="ProtNLM"/>
    </source>
</evidence>
<gene>
    <name evidence="1" type="ORF">A0J61_07532</name>
</gene>
<dbReference type="Proteomes" id="UP000093000">
    <property type="component" value="Unassembled WGS sequence"/>
</dbReference>
<dbReference type="EMBL" id="LUGH01000513">
    <property type="protein sequence ID" value="OBZ84418.1"/>
    <property type="molecule type" value="Genomic_DNA"/>
</dbReference>
<dbReference type="OrthoDB" id="2220295at2759"/>
<evidence type="ECO:0000313" key="2">
    <source>
        <dbReference type="Proteomes" id="UP000093000"/>
    </source>
</evidence>
<reference evidence="1 2" key="1">
    <citation type="submission" date="2016-03" db="EMBL/GenBank/DDBJ databases">
        <title>Choanephora cucurbitarum.</title>
        <authorList>
            <person name="Min B."/>
            <person name="Park H."/>
            <person name="Park J.-H."/>
            <person name="Shin H.-D."/>
            <person name="Choi I.-G."/>
        </authorList>
    </citation>
    <scope>NUCLEOTIDE SEQUENCE [LARGE SCALE GENOMIC DNA]</scope>
    <source>
        <strain evidence="1 2">KUS-F28377</strain>
    </source>
</reference>
<comment type="caution">
    <text evidence="1">The sequence shown here is derived from an EMBL/GenBank/DDBJ whole genome shotgun (WGS) entry which is preliminary data.</text>
</comment>
<name>A0A1C7N5Z0_9FUNG</name>
<protein>
    <recommendedName>
        <fullName evidence="3">Tubulin-specific chaperone A</fullName>
    </recommendedName>
</protein>
<organism evidence="1 2">
    <name type="scientific">Choanephora cucurbitarum</name>
    <dbReference type="NCBI Taxonomy" id="101091"/>
    <lineage>
        <taxon>Eukaryota</taxon>
        <taxon>Fungi</taxon>
        <taxon>Fungi incertae sedis</taxon>
        <taxon>Mucoromycota</taxon>
        <taxon>Mucoromycotina</taxon>
        <taxon>Mucoromycetes</taxon>
        <taxon>Mucorales</taxon>
        <taxon>Mucorineae</taxon>
        <taxon>Choanephoraceae</taxon>
        <taxon>Choanephoroideae</taxon>
        <taxon>Choanephora</taxon>
    </lineage>
</organism>
<sequence length="94" mass="11091">MPMQKNLKKIHHDLQQILKESRSLSQNKHYSSDEVQSLQERLQRIDAQYKEGIIDDRDKQDANDDPYQHDGQAQVADDLYKVHQTLSEMLDRAE</sequence>
<evidence type="ECO:0000313" key="1">
    <source>
        <dbReference type="EMBL" id="OBZ84418.1"/>
    </source>
</evidence>
<keyword evidence="2" id="KW-1185">Reference proteome</keyword>
<accession>A0A1C7N5Z0</accession>